<dbReference type="AlphaFoldDB" id="A0A9P4UZH2"/>
<protein>
    <submittedName>
        <fullName evidence="3">Uncharacterized protein</fullName>
    </submittedName>
</protein>
<keyword evidence="2" id="KW-0472">Membrane</keyword>
<evidence type="ECO:0000256" key="2">
    <source>
        <dbReference type="SAM" id="Phobius"/>
    </source>
</evidence>
<evidence type="ECO:0000256" key="1">
    <source>
        <dbReference type="SAM" id="MobiDB-lite"/>
    </source>
</evidence>
<reference evidence="3" key="1">
    <citation type="journal article" date="2020" name="Stud. Mycol.">
        <title>101 Dothideomycetes genomes: a test case for predicting lifestyles and emergence of pathogens.</title>
        <authorList>
            <person name="Haridas S."/>
            <person name="Albert R."/>
            <person name="Binder M."/>
            <person name="Bloem J."/>
            <person name="Labutti K."/>
            <person name="Salamov A."/>
            <person name="Andreopoulos B."/>
            <person name="Baker S."/>
            <person name="Barry K."/>
            <person name="Bills G."/>
            <person name="Bluhm B."/>
            <person name="Cannon C."/>
            <person name="Castanera R."/>
            <person name="Culley D."/>
            <person name="Daum C."/>
            <person name="Ezra D."/>
            <person name="Gonzalez J."/>
            <person name="Henrissat B."/>
            <person name="Kuo A."/>
            <person name="Liang C."/>
            <person name="Lipzen A."/>
            <person name="Lutzoni F."/>
            <person name="Magnuson J."/>
            <person name="Mondo S."/>
            <person name="Nolan M."/>
            <person name="Ohm R."/>
            <person name="Pangilinan J."/>
            <person name="Park H.-J."/>
            <person name="Ramirez L."/>
            <person name="Alfaro M."/>
            <person name="Sun H."/>
            <person name="Tritt A."/>
            <person name="Yoshinaga Y."/>
            <person name="Zwiers L.-H."/>
            <person name="Turgeon B."/>
            <person name="Goodwin S."/>
            <person name="Spatafora J."/>
            <person name="Crous P."/>
            <person name="Grigoriev I."/>
        </authorList>
    </citation>
    <scope>NUCLEOTIDE SEQUENCE</scope>
    <source>
        <strain evidence="3">CBS 125425</strain>
    </source>
</reference>
<organism evidence="3 4">
    <name type="scientific">Polyplosphaeria fusca</name>
    <dbReference type="NCBI Taxonomy" id="682080"/>
    <lineage>
        <taxon>Eukaryota</taxon>
        <taxon>Fungi</taxon>
        <taxon>Dikarya</taxon>
        <taxon>Ascomycota</taxon>
        <taxon>Pezizomycotina</taxon>
        <taxon>Dothideomycetes</taxon>
        <taxon>Pleosporomycetidae</taxon>
        <taxon>Pleosporales</taxon>
        <taxon>Tetraplosphaeriaceae</taxon>
        <taxon>Polyplosphaeria</taxon>
    </lineage>
</organism>
<evidence type="ECO:0000313" key="4">
    <source>
        <dbReference type="Proteomes" id="UP000799444"/>
    </source>
</evidence>
<feature type="transmembrane region" description="Helical" evidence="2">
    <location>
        <begin position="14"/>
        <end position="35"/>
    </location>
</feature>
<keyword evidence="2" id="KW-0812">Transmembrane</keyword>
<feature type="region of interest" description="Disordered" evidence="1">
    <location>
        <begin position="60"/>
        <end position="79"/>
    </location>
</feature>
<dbReference type="EMBL" id="ML996205">
    <property type="protein sequence ID" value="KAF2730993.1"/>
    <property type="molecule type" value="Genomic_DNA"/>
</dbReference>
<gene>
    <name evidence="3" type="ORF">EJ04DRAFT_567271</name>
</gene>
<proteinExistence type="predicted"/>
<comment type="caution">
    <text evidence="3">The sequence shown here is derived from an EMBL/GenBank/DDBJ whole genome shotgun (WGS) entry which is preliminary data.</text>
</comment>
<name>A0A9P4UZH2_9PLEO</name>
<dbReference type="Proteomes" id="UP000799444">
    <property type="component" value="Unassembled WGS sequence"/>
</dbReference>
<sequence>MDAKPFVQTGSGRVALGVSIGGITFLLVSLALFALSRRHRDRRKLRHAAALNFTTSKLHQRRKSPKFSANRVSHETDVERGMQQVVKENVPLRSNLSLRNYSDPSNSGRIITTELTVHQEAHLMVPSADFTAIEVIYSPKPLIKDGRPLQMFKTRRETTKLRPLTLANQSLEESKRHWPNQIENSRLGGNQNLHVDLDNDHDDLIEHPFVDTLKQMSNADEVLPGHEVRESQQSRFTNFSNLSDASIIDAHQISILPPAEVRHIEYIPHKNDVNHDESLTVRSIDPNNRDGGD</sequence>
<keyword evidence="4" id="KW-1185">Reference proteome</keyword>
<accession>A0A9P4UZH2</accession>
<keyword evidence="2" id="KW-1133">Transmembrane helix</keyword>
<evidence type="ECO:0000313" key="3">
    <source>
        <dbReference type="EMBL" id="KAF2730993.1"/>
    </source>
</evidence>